<dbReference type="Proteomes" id="UP000474967">
    <property type="component" value="Unassembled WGS sequence"/>
</dbReference>
<dbReference type="FunFam" id="1.10.10.10:FF:000001">
    <property type="entry name" value="LysR family transcriptional regulator"/>
    <property type="match status" value="1"/>
</dbReference>
<accession>A0A6L9XWC5</accession>
<dbReference type="Pfam" id="PF00126">
    <property type="entry name" value="HTH_1"/>
    <property type="match status" value="1"/>
</dbReference>
<dbReference type="InterPro" id="IPR036388">
    <property type="entry name" value="WH-like_DNA-bd_sf"/>
</dbReference>
<evidence type="ECO:0000256" key="2">
    <source>
        <dbReference type="ARBA" id="ARBA00023015"/>
    </source>
</evidence>
<evidence type="ECO:0000313" key="7">
    <source>
        <dbReference type="Proteomes" id="UP000474967"/>
    </source>
</evidence>
<dbReference type="Gene3D" id="3.40.190.290">
    <property type="match status" value="1"/>
</dbReference>
<dbReference type="PANTHER" id="PTHR30419:SF31">
    <property type="entry name" value="BLR3139 PROTEIN"/>
    <property type="match status" value="1"/>
</dbReference>
<comment type="caution">
    <text evidence="6">The sequence shown here is derived from an EMBL/GenBank/DDBJ whole genome shotgun (WGS) entry which is preliminary data.</text>
</comment>
<protein>
    <submittedName>
        <fullName evidence="6">LysR family transcriptional regulator</fullName>
    </submittedName>
</protein>
<dbReference type="InterPro" id="IPR036390">
    <property type="entry name" value="WH_DNA-bd_sf"/>
</dbReference>
<evidence type="ECO:0000256" key="3">
    <source>
        <dbReference type="ARBA" id="ARBA00023125"/>
    </source>
</evidence>
<dbReference type="InterPro" id="IPR050950">
    <property type="entry name" value="HTH-type_LysR_regulators"/>
</dbReference>
<feature type="domain" description="HTH lysR-type" evidence="5">
    <location>
        <begin position="1"/>
        <end position="58"/>
    </location>
</feature>
<dbReference type="AlphaFoldDB" id="A0A6L9XWC5"/>
<evidence type="ECO:0000313" key="6">
    <source>
        <dbReference type="EMBL" id="NEN05730.1"/>
    </source>
</evidence>
<sequence length="292" mass="31058">MEIRHLTVFLAVAEERNFTRASNRLHTTQSAVSATIHALEVELGTELFDRSARQVRVTDAGLALVPKARSVLDAVADAKDGVDAVKGTVTGTVSVGFMTSVTLVDIPRLLGGYADRYPDVRVSLRASERGTAGLAELLSSGELDIAFLADSASPPTDTRMIELDSSPLLLAVTPDHRLAQRTSIELADLAGETFIDLPLGFGTRSIVDLAFANAGLQRDVRFETVDIAAAAGLARNGLGVAFLPEFVAAEPGLRALTVRGEDLRLTVSVAISESRRLSRAAQLLWDLAITSP</sequence>
<dbReference type="SUPFAM" id="SSF46785">
    <property type="entry name" value="Winged helix' DNA-binding domain"/>
    <property type="match status" value="1"/>
</dbReference>
<comment type="similarity">
    <text evidence="1">Belongs to the LysR transcriptional regulatory family.</text>
</comment>
<gene>
    <name evidence="6" type="ORF">G3T36_07575</name>
</gene>
<dbReference type="PRINTS" id="PR00039">
    <property type="entry name" value="HTHLYSR"/>
</dbReference>
<keyword evidence="4" id="KW-0804">Transcription</keyword>
<keyword evidence="7" id="KW-1185">Reference proteome</keyword>
<dbReference type="EMBL" id="JAAGWY010000001">
    <property type="protein sequence ID" value="NEN05730.1"/>
    <property type="molecule type" value="Genomic_DNA"/>
</dbReference>
<name>A0A6L9XWC5_9MICO</name>
<evidence type="ECO:0000256" key="1">
    <source>
        <dbReference type="ARBA" id="ARBA00009437"/>
    </source>
</evidence>
<organism evidence="6 7">
    <name type="scientific">Leifsonia tongyongensis</name>
    <dbReference type="NCBI Taxonomy" id="1268043"/>
    <lineage>
        <taxon>Bacteria</taxon>
        <taxon>Bacillati</taxon>
        <taxon>Actinomycetota</taxon>
        <taxon>Actinomycetes</taxon>
        <taxon>Micrococcales</taxon>
        <taxon>Microbacteriaceae</taxon>
        <taxon>Leifsonia</taxon>
    </lineage>
</organism>
<dbReference type="RefSeq" id="WP_163288905.1">
    <property type="nucleotide sequence ID" value="NZ_JAAGWY010000001.1"/>
</dbReference>
<dbReference type="GO" id="GO:0003700">
    <property type="term" value="F:DNA-binding transcription factor activity"/>
    <property type="evidence" value="ECO:0007669"/>
    <property type="project" value="InterPro"/>
</dbReference>
<dbReference type="PANTHER" id="PTHR30419">
    <property type="entry name" value="HTH-TYPE TRANSCRIPTIONAL REGULATOR YBHD"/>
    <property type="match status" value="1"/>
</dbReference>
<keyword evidence="2" id="KW-0805">Transcription regulation</keyword>
<dbReference type="GO" id="GO:0005829">
    <property type="term" value="C:cytosol"/>
    <property type="evidence" value="ECO:0007669"/>
    <property type="project" value="TreeGrafter"/>
</dbReference>
<evidence type="ECO:0000259" key="5">
    <source>
        <dbReference type="PROSITE" id="PS50931"/>
    </source>
</evidence>
<dbReference type="PROSITE" id="PS50931">
    <property type="entry name" value="HTH_LYSR"/>
    <property type="match status" value="1"/>
</dbReference>
<dbReference type="Pfam" id="PF03466">
    <property type="entry name" value="LysR_substrate"/>
    <property type="match status" value="1"/>
</dbReference>
<dbReference type="InterPro" id="IPR000847">
    <property type="entry name" value="LysR_HTH_N"/>
</dbReference>
<evidence type="ECO:0000256" key="4">
    <source>
        <dbReference type="ARBA" id="ARBA00023163"/>
    </source>
</evidence>
<dbReference type="GO" id="GO:0003677">
    <property type="term" value="F:DNA binding"/>
    <property type="evidence" value="ECO:0007669"/>
    <property type="project" value="UniProtKB-KW"/>
</dbReference>
<dbReference type="InterPro" id="IPR005119">
    <property type="entry name" value="LysR_subst-bd"/>
</dbReference>
<reference evidence="6 7" key="1">
    <citation type="journal article" date="2014" name="J. Microbiol.">
        <title>Diaminobutyricibacter tongyongensis gen. nov., sp. nov. and Homoserinibacter gongjuensis gen. nov., sp. nov. belong to the family Microbacteriaceae.</title>
        <authorList>
            <person name="Kim S.J."/>
            <person name="Ahn J.H."/>
            <person name="Weon H.Y."/>
            <person name="Hamada M."/>
            <person name="Suzuki K."/>
            <person name="Kwon S.W."/>
        </authorList>
    </citation>
    <scope>NUCLEOTIDE SEQUENCE [LARGE SCALE GENOMIC DNA]</scope>
    <source>
        <strain evidence="6 7">NBRC 108724</strain>
    </source>
</reference>
<dbReference type="Gene3D" id="1.10.10.10">
    <property type="entry name" value="Winged helix-like DNA-binding domain superfamily/Winged helix DNA-binding domain"/>
    <property type="match status" value="1"/>
</dbReference>
<dbReference type="SUPFAM" id="SSF53850">
    <property type="entry name" value="Periplasmic binding protein-like II"/>
    <property type="match status" value="1"/>
</dbReference>
<proteinExistence type="inferred from homology"/>
<keyword evidence="3" id="KW-0238">DNA-binding</keyword>